<reference evidence="2 3" key="1">
    <citation type="submission" date="2018-06" db="EMBL/GenBank/DDBJ databases">
        <title>Comparative genomics of Brasilonema spp. strains.</title>
        <authorList>
            <person name="Alvarenga D.O."/>
            <person name="Fiore M.F."/>
            <person name="Varani A.M."/>
        </authorList>
    </citation>
    <scope>NUCLEOTIDE SEQUENCE [LARGE SCALE GENOMIC DNA]</scope>
    <source>
        <strain evidence="2 3">SPC951</strain>
    </source>
</reference>
<accession>A0ABX1PA99</accession>
<evidence type="ECO:0000256" key="1">
    <source>
        <dbReference type="SAM" id="MobiDB-lite"/>
    </source>
</evidence>
<organism evidence="2 3">
    <name type="scientific">Brasilonema bromeliae SPC951</name>
    <dbReference type="NCBI Taxonomy" id="385972"/>
    <lineage>
        <taxon>Bacteria</taxon>
        <taxon>Bacillati</taxon>
        <taxon>Cyanobacteriota</taxon>
        <taxon>Cyanophyceae</taxon>
        <taxon>Nostocales</taxon>
        <taxon>Scytonemataceae</taxon>
        <taxon>Brasilonema</taxon>
        <taxon>Bromeliae group (in: Brasilonema)</taxon>
    </lineage>
</organism>
<feature type="region of interest" description="Disordered" evidence="1">
    <location>
        <begin position="17"/>
        <end position="171"/>
    </location>
</feature>
<evidence type="ECO:0000313" key="2">
    <source>
        <dbReference type="EMBL" id="NMG20387.1"/>
    </source>
</evidence>
<sequence length="171" mass="17798">MPLQLPPLVLGLLAAGDLLPQLGVDGRQPRQGKRPRQRRDEGQHGRPGGDRGDELDHPGQAVSRVPEERRLDGVADAAAQHEGGEQPEHRQERHVPPAEDEVRQQARDGEVGGGDTAVGQDVEPAVEGGPEAARPAGHEPVGGEQAGGQVEHVSPTVGPPGGLSPAGHPMV</sequence>
<gene>
    <name evidence="2" type="ORF">DP116_13315</name>
</gene>
<feature type="compositionally biased region" description="Basic and acidic residues" evidence="1">
    <location>
        <begin position="38"/>
        <end position="57"/>
    </location>
</feature>
<name>A0ABX1PA99_9CYAN</name>
<dbReference type="Proteomes" id="UP000718564">
    <property type="component" value="Unassembled WGS sequence"/>
</dbReference>
<protein>
    <submittedName>
        <fullName evidence="2">Uncharacterized protein</fullName>
    </submittedName>
</protein>
<feature type="compositionally biased region" description="Basic and acidic residues" evidence="1">
    <location>
        <begin position="82"/>
        <end position="110"/>
    </location>
</feature>
<dbReference type="EMBL" id="QMEB01000091">
    <property type="protein sequence ID" value="NMG20387.1"/>
    <property type="molecule type" value="Genomic_DNA"/>
</dbReference>
<proteinExistence type="predicted"/>
<evidence type="ECO:0000313" key="3">
    <source>
        <dbReference type="Proteomes" id="UP000718564"/>
    </source>
</evidence>
<keyword evidence="3" id="KW-1185">Reference proteome</keyword>
<comment type="caution">
    <text evidence="2">The sequence shown here is derived from an EMBL/GenBank/DDBJ whole genome shotgun (WGS) entry which is preliminary data.</text>
</comment>